<feature type="region of interest" description="Disordered" evidence="1">
    <location>
        <begin position="84"/>
        <end position="106"/>
    </location>
</feature>
<dbReference type="Gramene" id="TraesWEE_scaffold_016342_01G000400.1">
    <property type="protein sequence ID" value="TraesWEE_scaffold_016342_01G000400.1"/>
    <property type="gene ID" value="TraesWEE_scaffold_016342_01G000400"/>
</dbReference>
<evidence type="ECO:0000313" key="2">
    <source>
        <dbReference type="EMBL" id="KAF7065415.1"/>
    </source>
</evidence>
<reference evidence="2" key="2">
    <citation type="submission" date="2020-03" db="EMBL/GenBank/DDBJ databases">
        <title>The second near-complete assembly of the hexaploid bread wheat (Triticum aestivum) genome.</title>
        <authorList>
            <person name="Zimin A.V."/>
            <person name="Puiu D."/>
            <person name="Shumante A."/>
            <person name="Alonge M."/>
            <person name="Salzberg S.L."/>
        </authorList>
    </citation>
    <scope>NUCLEOTIDE SEQUENCE</scope>
    <source>
        <tissue evidence="2">Leaf</tissue>
    </source>
</reference>
<gene>
    <name evidence="2" type="ORF">CFC21_071519</name>
</gene>
<dbReference type="Gramene" id="TraesROB_scaffold_018500_01G000200.1">
    <property type="protein sequence ID" value="TraesROB_scaffold_018500_01G000200.1"/>
    <property type="gene ID" value="TraesROB_scaffold_018500_01G000200"/>
</dbReference>
<dbReference type="EMBL" id="CM022224">
    <property type="protein sequence ID" value="KAF7065415.1"/>
    <property type="molecule type" value="Genomic_DNA"/>
</dbReference>
<evidence type="ECO:0000256" key="1">
    <source>
        <dbReference type="SAM" id="MobiDB-lite"/>
    </source>
</evidence>
<sequence length="171" mass="18267">GGESHVWQRPPLGRGVGIGLSGGDSDGAVRVHGGAGRPVPVHELHQRLRHGAHQVLLLAGRLRGAVPAPVPLQRARRRLVIARRHDPQQDARARAAQGMQRADPAGEQVQQRWWRCSWRRLARGADTCRLGVEGNAVGVPAGERRLVAPGHGGPGVRGRCCGGLCRVGRVV</sequence>
<feature type="compositionally biased region" description="Low complexity" evidence="1">
    <location>
        <begin position="94"/>
        <end position="103"/>
    </location>
</feature>
<feature type="non-terminal residue" evidence="2">
    <location>
        <position position="171"/>
    </location>
</feature>
<feature type="region of interest" description="Disordered" evidence="1">
    <location>
        <begin position="1"/>
        <end position="21"/>
    </location>
</feature>
<dbReference type="Gramene" id="TraesCAD_scaffold_022150_01G000300.1">
    <property type="protein sequence ID" value="TraesCAD_scaffold_022150_01G000300.1"/>
    <property type="gene ID" value="TraesCAD_scaffold_022150_01G000300"/>
</dbReference>
<dbReference type="AlphaFoldDB" id="A0A9R1HHL7"/>
<comment type="caution">
    <text evidence="2">The sequence shown here is derived from an EMBL/GenBank/DDBJ whole genome shotgun (WGS) entry which is preliminary data.</text>
</comment>
<reference evidence="2" key="1">
    <citation type="journal article" date="2017" name="Gigascience">
        <title>The first near-complete assembly of the hexaploid bread wheat genome, Triticum aestivum.</title>
        <authorList>
            <person name="Zimin A.V."/>
            <person name="Puiu D."/>
            <person name="Hall R."/>
            <person name="Kingan S."/>
            <person name="Clavijo B.J."/>
            <person name="Salzberg S.L."/>
        </authorList>
    </citation>
    <scope>NUCLEOTIDE SEQUENCE</scope>
    <source>
        <tissue evidence="2">Leaf</tissue>
    </source>
</reference>
<dbReference type="Proteomes" id="UP000815260">
    <property type="component" value="Chromosome 5B"/>
</dbReference>
<name>A0A9R1HHL7_WHEAT</name>
<feature type="non-terminal residue" evidence="2">
    <location>
        <position position="1"/>
    </location>
</feature>
<protein>
    <submittedName>
        <fullName evidence="2">Uncharacterized protein</fullName>
    </submittedName>
</protein>
<organism evidence="2">
    <name type="scientific">Triticum aestivum</name>
    <name type="common">Wheat</name>
    <dbReference type="NCBI Taxonomy" id="4565"/>
    <lineage>
        <taxon>Eukaryota</taxon>
        <taxon>Viridiplantae</taxon>
        <taxon>Streptophyta</taxon>
        <taxon>Embryophyta</taxon>
        <taxon>Tracheophyta</taxon>
        <taxon>Spermatophyta</taxon>
        <taxon>Magnoliopsida</taxon>
        <taxon>Liliopsida</taxon>
        <taxon>Poales</taxon>
        <taxon>Poaceae</taxon>
        <taxon>BOP clade</taxon>
        <taxon>Pooideae</taxon>
        <taxon>Triticodae</taxon>
        <taxon>Triticeae</taxon>
        <taxon>Triticinae</taxon>
        <taxon>Triticum</taxon>
    </lineage>
</organism>
<dbReference type="Gramene" id="TraesCLE_scaffold_015525_01G000400.1">
    <property type="protein sequence ID" value="TraesCLE_scaffold_015525_01G000400.1"/>
    <property type="gene ID" value="TraesCLE_scaffold_015525_01G000400"/>
</dbReference>
<accession>A0A9R1HHL7</accession>
<feature type="compositionally biased region" description="Basic and acidic residues" evidence="1">
    <location>
        <begin position="84"/>
        <end position="93"/>
    </location>
</feature>
<proteinExistence type="predicted"/>